<evidence type="ECO:0000313" key="1">
    <source>
        <dbReference type="EMBL" id="KAK0058708.1"/>
    </source>
</evidence>
<comment type="caution">
    <text evidence="1">The sequence shown here is derived from an EMBL/GenBank/DDBJ whole genome shotgun (WGS) entry which is preliminary data.</text>
</comment>
<organism evidence="1 2">
    <name type="scientific">Biomphalaria pfeifferi</name>
    <name type="common">Bloodfluke planorb</name>
    <name type="synonym">Freshwater snail</name>
    <dbReference type="NCBI Taxonomy" id="112525"/>
    <lineage>
        <taxon>Eukaryota</taxon>
        <taxon>Metazoa</taxon>
        <taxon>Spiralia</taxon>
        <taxon>Lophotrochozoa</taxon>
        <taxon>Mollusca</taxon>
        <taxon>Gastropoda</taxon>
        <taxon>Heterobranchia</taxon>
        <taxon>Euthyneura</taxon>
        <taxon>Panpulmonata</taxon>
        <taxon>Hygrophila</taxon>
        <taxon>Lymnaeoidea</taxon>
        <taxon>Planorbidae</taxon>
        <taxon>Biomphalaria</taxon>
    </lineage>
</organism>
<dbReference type="AlphaFoldDB" id="A0AAD8BQA0"/>
<reference evidence="1" key="1">
    <citation type="journal article" date="2023" name="PLoS Negl. Trop. Dis.">
        <title>A genome sequence for Biomphalaria pfeifferi, the major vector snail for the human-infecting parasite Schistosoma mansoni.</title>
        <authorList>
            <person name="Bu L."/>
            <person name="Lu L."/>
            <person name="Laidemitt M.R."/>
            <person name="Zhang S.M."/>
            <person name="Mutuku M."/>
            <person name="Mkoji G."/>
            <person name="Steinauer M."/>
            <person name="Loker E.S."/>
        </authorList>
    </citation>
    <scope>NUCLEOTIDE SEQUENCE</scope>
    <source>
        <strain evidence="1">KasaAsao</strain>
    </source>
</reference>
<evidence type="ECO:0000313" key="2">
    <source>
        <dbReference type="Proteomes" id="UP001233172"/>
    </source>
</evidence>
<protein>
    <submittedName>
        <fullName evidence="1">Microtubule-associated protein 2-like X2</fullName>
    </submittedName>
</protein>
<sequence length="58" mass="6810">VTVGHYLGTFPGQINWSAEAKNIDFFFVGKREGEKKSHTKIWRISKRKAQPTWPHRKN</sequence>
<feature type="non-terminal residue" evidence="1">
    <location>
        <position position="1"/>
    </location>
</feature>
<proteinExistence type="predicted"/>
<dbReference type="Proteomes" id="UP001233172">
    <property type="component" value="Unassembled WGS sequence"/>
</dbReference>
<reference evidence="1" key="2">
    <citation type="submission" date="2023-04" db="EMBL/GenBank/DDBJ databases">
        <authorList>
            <person name="Bu L."/>
            <person name="Lu L."/>
            <person name="Laidemitt M.R."/>
            <person name="Zhang S.M."/>
            <person name="Mutuku M."/>
            <person name="Mkoji G."/>
            <person name="Steinauer M."/>
            <person name="Loker E.S."/>
        </authorList>
    </citation>
    <scope>NUCLEOTIDE SEQUENCE</scope>
    <source>
        <strain evidence="1">KasaAsao</strain>
        <tissue evidence="1">Whole Snail</tissue>
    </source>
</reference>
<accession>A0AAD8BQA0</accession>
<dbReference type="EMBL" id="JASAOG010000047">
    <property type="protein sequence ID" value="KAK0058708.1"/>
    <property type="molecule type" value="Genomic_DNA"/>
</dbReference>
<gene>
    <name evidence="1" type="ORF">Bpfe_012013</name>
</gene>
<name>A0AAD8BQA0_BIOPF</name>
<keyword evidence="2" id="KW-1185">Reference proteome</keyword>